<name>R7QG60_CHOCR</name>
<dbReference type="EMBL" id="HG001800">
    <property type="protein sequence ID" value="CDF36768.1"/>
    <property type="molecule type" value="Genomic_DNA"/>
</dbReference>
<feature type="region of interest" description="Disordered" evidence="1">
    <location>
        <begin position="1"/>
        <end position="21"/>
    </location>
</feature>
<reference evidence="3" key="1">
    <citation type="journal article" date="2013" name="Proc. Natl. Acad. Sci. U.S.A.">
        <title>Genome structure and metabolic features in the red seaweed Chondrus crispus shed light on evolution of the Archaeplastida.</title>
        <authorList>
            <person name="Collen J."/>
            <person name="Porcel B."/>
            <person name="Carre W."/>
            <person name="Ball S.G."/>
            <person name="Chaparro C."/>
            <person name="Tonon T."/>
            <person name="Barbeyron T."/>
            <person name="Michel G."/>
            <person name="Noel B."/>
            <person name="Valentin K."/>
            <person name="Elias M."/>
            <person name="Artiguenave F."/>
            <person name="Arun A."/>
            <person name="Aury J.M."/>
            <person name="Barbosa-Neto J.F."/>
            <person name="Bothwell J.H."/>
            <person name="Bouget F.Y."/>
            <person name="Brillet L."/>
            <person name="Cabello-Hurtado F."/>
            <person name="Capella-Gutierrez S."/>
            <person name="Charrier B."/>
            <person name="Cladiere L."/>
            <person name="Cock J.M."/>
            <person name="Coelho S.M."/>
            <person name="Colleoni C."/>
            <person name="Czjzek M."/>
            <person name="Da Silva C."/>
            <person name="Delage L."/>
            <person name="Denoeud F."/>
            <person name="Deschamps P."/>
            <person name="Dittami S.M."/>
            <person name="Gabaldon T."/>
            <person name="Gachon C.M."/>
            <person name="Groisillier A."/>
            <person name="Herve C."/>
            <person name="Jabbari K."/>
            <person name="Katinka M."/>
            <person name="Kloareg B."/>
            <person name="Kowalczyk N."/>
            <person name="Labadie K."/>
            <person name="Leblanc C."/>
            <person name="Lopez P.J."/>
            <person name="McLachlan D.H."/>
            <person name="Meslet-Cladiere L."/>
            <person name="Moustafa A."/>
            <person name="Nehr Z."/>
            <person name="Nyvall Collen P."/>
            <person name="Panaud O."/>
            <person name="Partensky F."/>
            <person name="Poulain J."/>
            <person name="Rensing S.A."/>
            <person name="Rousvoal S."/>
            <person name="Samson G."/>
            <person name="Symeonidi A."/>
            <person name="Weissenbach J."/>
            <person name="Zambounis A."/>
            <person name="Wincker P."/>
            <person name="Boyen C."/>
        </authorList>
    </citation>
    <scope>NUCLEOTIDE SEQUENCE [LARGE SCALE GENOMIC DNA]</scope>
    <source>
        <strain evidence="3">cv. Stackhouse</strain>
    </source>
</reference>
<proteinExistence type="predicted"/>
<dbReference type="GeneID" id="17324302"/>
<evidence type="ECO:0000313" key="3">
    <source>
        <dbReference type="Proteomes" id="UP000012073"/>
    </source>
</evidence>
<organism evidence="2 3">
    <name type="scientific">Chondrus crispus</name>
    <name type="common">Carrageen Irish moss</name>
    <name type="synonym">Polymorpha crispa</name>
    <dbReference type="NCBI Taxonomy" id="2769"/>
    <lineage>
        <taxon>Eukaryota</taxon>
        <taxon>Rhodophyta</taxon>
        <taxon>Florideophyceae</taxon>
        <taxon>Rhodymeniophycidae</taxon>
        <taxon>Gigartinales</taxon>
        <taxon>Gigartinaceae</taxon>
        <taxon>Chondrus</taxon>
    </lineage>
</organism>
<keyword evidence="3" id="KW-1185">Reference proteome</keyword>
<protein>
    <submittedName>
        <fullName evidence="2">Uncharacterized protein</fullName>
    </submittedName>
</protein>
<dbReference type="KEGG" id="ccp:CHC_T00004814001"/>
<evidence type="ECO:0000313" key="2">
    <source>
        <dbReference type="EMBL" id="CDF36768.1"/>
    </source>
</evidence>
<evidence type="ECO:0000256" key="1">
    <source>
        <dbReference type="SAM" id="MobiDB-lite"/>
    </source>
</evidence>
<sequence length="184" mass="20370">MLRVPSSPPAPLFLTKPPPRPTPMPCSNAPLSISAISATLASARRLRTPSFPSIAVRLPHPPHHRESTFPLVRCDALVPAVHARSQPAFLLLSLPYLSPPFATSFFARSAPPRSTRQNSTQYSLLHTYCHGTEIIQGLRLEEFCNFLVRYRGSGGKPDQTYPKSRRSCQPKRTPLIHAQTILVS</sequence>
<dbReference type="RefSeq" id="XP_005716587.1">
    <property type="nucleotide sequence ID" value="XM_005716530.1"/>
</dbReference>
<dbReference type="AlphaFoldDB" id="R7QG60"/>
<gene>
    <name evidence="2" type="ORF">CHC_T00004814001</name>
</gene>
<accession>R7QG60</accession>
<dbReference type="Gramene" id="CDF36768">
    <property type="protein sequence ID" value="CDF36768"/>
    <property type="gene ID" value="CHC_T00004814001"/>
</dbReference>
<dbReference type="Proteomes" id="UP000012073">
    <property type="component" value="Unassembled WGS sequence"/>
</dbReference>